<dbReference type="OrthoDB" id="401129at2"/>
<feature type="domain" description="DUF2179" evidence="8">
    <location>
        <begin position="373"/>
        <end position="427"/>
    </location>
</feature>
<feature type="transmembrane region" description="Helical" evidence="7">
    <location>
        <begin position="238"/>
        <end position="259"/>
    </location>
</feature>
<gene>
    <name evidence="9" type="ORF">DA803_01955</name>
</gene>
<dbReference type="EMBL" id="CP029295">
    <property type="protein sequence ID" value="AXE60847.1"/>
    <property type="molecule type" value="Genomic_DNA"/>
</dbReference>
<feature type="transmembrane region" description="Helical" evidence="7">
    <location>
        <begin position="127"/>
        <end position="149"/>
    </location>
</feature>
<protein>
    <submittedName>
        <fullName evidence="9">YitT family protein</fullName>
    </submittedName>
</protein>
<keyword evidence="2" id="KW-1003">Cell membrane</keyword>
<accession>A0A2Z5IQM3</accession>
<evidence type="ECO:0000256" key="3">
    <source>
        <dbReference type="ARBA" id="ARBA00022692"/>
    </source>
</evidence>
<dbReference type="KEGG" id="mpho:DA803_01955"/>
<name>A0A2Z5IQM3_9BACT</name>
<evidence type="ECO:0000256" key="4">
    <source>
        <dbReference type="ARBA" id="ARBA00022989"/>
    </source>
</evidence>
<evidence type="ECO:0000313" key="10">
    <source>
        <dbReference type="Proteomes" id="UP000252477"/>
    </source>
</evidence>
<keyword evidence="5 7" id="KW-0472">Membrane</keyword>
<dbReference type="AlphaFoldDB" id="A0A2Z5IQM3"/>
<dbReference type="Pfam" id="PF10035">
    <property type="entry name" value="DUF2179"/>
    <property type="match status" value="1"/>
</dbReference>
<feature type="transmembrane region" description="Helical" evidence="7">
    <location>
        <begin position="322"/>
        <end position="344"/>
    </location>
</feature>
<evidence type="ECO:0000256" key="6">
    <source>
        <dbReference type="SAM" id="MobiDB-lite"/>
    </source>
</evidence>
<feature type="compositionally biased region" description="Polar residues" evidence="6">
    <location>
        <begin position="1"/>
        <end position="15"/>
    </location>
</feature>
<dbReference type="Pfam" id="PF02588">
    <property type="entry name" value="YitT_membrane"/>
    <property type="match status" value="1"/>
</dbReference>
<keyword evidence="4 7" id="KW-1133">Transmembrane helix</keyword>
<feature type="transmembrane region" description="Helical" evidence="7">
    <location>
        <begin position="280"/>
        <end position="302"/>
    </location>
</feature>
<sequence>MKTQEITSQQQMVTKQTKKRIKDPNKKPIFDPNSLNPYNLNFFNIWVKFPKKMVMIFISAILYNVGISTFLAKAATVATGFSALVQSLTYTVTATAPYFAYIYLAINLPIIIIFWKKNSRLFTLLTVYWLIWQVAFQSFLLIPVISNFFDKISIYYVNWYSPKNENSVNSFRTLIPWNVYGNYFLKLKDFQAVDLSSIKEGGTITINSVVYTYNDIQNIKTFIDTIQKTGYSNPTWPIIIYTVIGGICAGSAGGIAWKNSASTAGSDFIIYYISRKKKKSVGHVSVIVSLCFASFSIILISLLELTGAISAQNSKPTNNAAILLRAICTVGYVFLYNYFIELIYPKYKKIKMEIYTKKPDVIIAHFKAINYWHGYNIARMVSGYTNTETVKIETFALYLEQNMIRQEVLKADPDAWITTTKIHNIFGKLNTSKIE</sequence>
<keyword evidence="3 7" id="KW-0812">Transmembrane</keyword>
<organism evidence="9 10">
    <name type="scientific">[Mycoplasma] phocae</name>
    <dbReference type="NCBI Taxonomy" id="142651"/>
    <lineage>
        <taxon>Bacteria</taxon>
        <taxon>Bacillati</taxon>
        <taxon>Mycoplasmatota</taxon>
        <taxon>Mycoplasmoidales</taxon>
        <taxon>Metamycoplasmataceae</taxon>
        <taxon>Metamycoplasma</taxon>
    </lineage>
</organism>
<dbReference type="RefSeq" id="WP_114190951.1">
    <property type="nucleotide sequence ID" value="NZ_CP029295.1"/>
</dbReference>
<dbReference type="InterPro" id="IPR051461">
    <property type="entry name" value="UPF0750_membrane"/>
</dbReference>
<feature type="transmembrane region" description="Helical" evidence="7">
    <location>
        <begin position="98"/>
        <end position="115"/>
    </location>
</feature>
<evidence type="ECO:0000256" key="1">
    <source>
        <dbReference type="ARBA" id="ARBA00004651"/>
    </source>
</evidence>
<keyword evidence="10" id="KW-1185">Reference proteome</keyword>
<dbReference type="GO" id="GO:0005886">
    <property type="term" value="C:plasma membrane"/>
    <property type="evidence" value="ECO:0007669"/>
    <property type="project" value="UniProtKB-SubCell"/>
</dbReference>
<dbReference type="InterPro" id="IPR019264">
    <property type="entry name" value="DUF2179"/>
</dbReference>
<comment type="subcellular location">
    <subcellularLocation>
        <location evidence="1">Cell membrane</location>
        <topology evidence="1">Multi-pass membrane protein</topology>
    </subcellularLocation>
</comment>
<dbReference type="Proteomes" id="UP000252477">
    <property type="component" value="Chromosome"/>
</dbReference>
<evidence type="ECO:0000256" key="5">
    <source>
        <dbReference type="ARBA" id="ARBA00023136"/>
    </source>
</evidence>
<evidence type="ECO:0000256" key="2">
    <source>
        <dbReference type="ARBA" id="ARBA00022475"/>
    </source>
</evidence>
<reference evidence="9 10" key="1">
    <citation type="submission" date="2018-05" db="EMBL/GenBank/DDBJ databases">
        <title>Annotation of the Mycoplasma phocidae genome.</title>
        <authorList>
            <person name="Brown D.R."/>
            <person name="Kutish G.F."/>
            <person name="Frasca S.Jr."/>
        </authorList>
    </citation>
    <scope>NUCLEOTIDE SEQUENCE [LARGE SCALE GENOMIC DNA]</scope>
    <source>
        <strain evidence="9 10">105</strain>
    </source>
</reference>
<dbReference type="PANTHER" id="PTHR33545:SF5">
    <property type="entry name" value="UPF0750 MEMBRANE PROTEIN YITT"/>
    <property type="match status" value="1"/>
</dbReference>
<evidence type="ECO:0000259" key="8">
    <source>
        <dbReference type="Pfam" id="PF10035"/>
    </source>
</evidence>
<dbReference type="InterPro" id="IPR003740">
    <property type="entry name" value="YitT"/>
</dbReference>
<proteinExistence type="predicted"/>
<dbReference type="PANTHER" id="PTHR33545">
    <property type="entry name" value="UPF0750 MEMBRANE PROTEIN YITT-RELATED"/>
    <property type="match status" value="1"/>
</dbReference>
<evidence type="ECO:0000313" key="9">
    <source>
        <dbReference type="EMBL" id="AXE60847.1"/>
    </source>
</evidence>
<evidence type="ECO:0000256" key="7">
    <source>
        <dbReference type="SAM" id="Phobius"/>
    </source>
</evidence>
<feature type="region of interest" description="Disordered" evidence="6">
    <location>
        <begin position="1"/>
        <end position="28"/>
    </location>
</feature>
<feature type="transmembrane region" description="Helical" evidence="7">
    <location>
        <begin position="54"/>
        <end position="78"/>
    </location>
</feature>